<evidence type="ECO:0000313" key="2">
    <source>
        <dbReference type="EMBL" id="MFC4832134.1"/>
    </source>
</evidence>
<protein>
    <submittedName>
        <fullName evidence="2">Uncharacterized protein</fullName>
    </submittedName>
</protein>
<comment type="caution">
    <text evidence="2">The sequence shown here is derived from an EMBL/GenBank/DDBJ whole genome shotgun (WGS) entry which is preliminary data.</text>
</comment>
<organism evidence="2 3">
    <name type="scientific">Actinomycetospora chibensis</name>
    <dbReference type="NCBI Taxonomy" id="663606"/>
    <lineage>
        <taxon>Bacteria</taxon>
        <taxon>Bacillati</taxon>
        <taxon>Actinomycetota</taxon>
        <taxon>Actinomycetes</taxon>
        <taxon>Pseudonocardiales</taxon>
        <taxon>Pseudonocardiaceae</taxon>
        <taxon>Actinomycetospora</taxon>
    </lineage>
</organism>
<gene>
    <name evidence="2" type="ORF">ACFPEL_06905</name>
</gene>
<dbReference type="Proteomes" id="UP001595909">
    <property type="component" value="Unassembled WGS sequence"/>
</dbReference>
<evidence type="ECO:0000256" key="1">
    <source>
        <dbReference type="SAM" id="MobiDB-lite"/>
    </source>
</evidence>
<evidence type="ECO:0000313" key="3">
    <source>
        <dbReference type="Proteomes" id="UP001595909"/>
    </source>
</evidence>
<dbReference type="RefSeq" id="WP_274189741.1">
    <property type="nucleotide sequence ID" value="NZ_BAABHN010000013.1"/>
</dbReference>
<feature type="region of interest" description="Disordered" evidence="1">
    <location>
        <begin position="1"/>
        <end position="23"/>
    </location>
</feature>
<proteinExistence type="predicted"/>
<reference evidence="3" key="1">
    <citation type="journal article" date="2019" name="Int. J. Syst. Evol. Microbiol.">
        <title>The Global Catalogue of Microorganisms (GCM) 10K type strain sequencing project: providing services to taxonomists for standard genome sequencing and annotation.</title>
        <authorList>
            <consortium name="The Broad Institute Genomics Platform"/>
            <consortium name="The Broad Institute Genome Sequencing Center for Infectious Disease"/>
            <person name="Wu L."/>
            <person name="Ma J."/>
        </authorList>
    </citation>
    <scope>NUCLEOTIDE SEQUENCE [LARGE SCALE GENOMIC DNA]</scope>
    <source>
        <strain evidence="3">CCUG 50347</strain>
    </source>
</reference>
<dbReference type="EMBL" id="JBHSIM010000013">
    <property type="protein sequence ID" value="MFC4832134.1"/>
    <property type="molecule type" value="Genomic_DNA"/>
</dbReference>
<accession>A0ABV9RF01</accession>
<name>A0ABV9RF01_9PSEU</name>
<sequence>MELGSSGQQSRFHDPDAADDDVPVFERDGRHIEVDDPRRELLFMPERAATGLLVLEAKGRSTGKDQLTAVLKPTLRAHNETSGLIMDFNPLVDEKALEKYLAEAQVKDITLRRNSISQDIANAVYEDASQSELVGRMELRIDPGAMGPVRKALAYSLRRDDGRRRKLLAVHGMEFEELNVSMDVGDRQVQLNVTGDRVPTFVYHISGNRPDDQQFYREVTAMVPDTAKALGITVGPEWQDGEWS</sequence>
<feature type="compositionally biased region" description="Polar residues" evidence="1">
    <location>
        <begin position="1"/>
        <end position="10"/>
    </location>
</feature>
<keyword evidence="3" id="KW-1185">Reference proteome</keyword>